<sequence length="537" mass="60090">IEGGIYSHYGLAEGIKHTLSLHPSASLLENVELLLNIDGVSLSVSSKSCLWPIMCSVADIPNSVPFIVGCYHGYSKPNSVDEYLSELIPELEELLENGLIINGRTLRISLKAFVCDAPARAFLLGIKSHTGYSCCGKCKVRGEYIKGRVSLRGVLHEPRTNDDFRRKKDSTHNISDTPLVKLPLDMVVQFPFEYMHLVCLGVTRKLIILWIRGHLECRITPSTMKHVSASLKALAGFIPCEFARRPRALEEIDRWKATELRQFLLYTGPVVLSSVLDKKYFQHFLLLHVSLRLLVGAKTCAQSQLRSYAGALLKRFVRFFGDLYGDEQYSYNVHGLLHLVDDSATFGSLDNVSAFQFENYFHRMKGFISQGNLPLQQLSRRLHEMKENGTLGGRSSVREAQATGTYVLTDEHTDGPVFLPPSAQFRKATFSGFTLASKTYNNVCIISGSVVQVQNIVKDNDGCNMVIGQKFENKRSLYEFPCSSTKMDVYAVSGLSDTMQWPLESVACKCVLLPLKQNSFAVLPLIHSNEFPDNEDL</sequence>
<dbReference type="Proteomes" id="UP000001555">
    <property type="component" value="Unassembled WGS sequence"/>
</dbReference>
<dbReference type="HOGENOM" id="CLU_004416_4_1_1"/>
<organism>
    <name type="scientific">Ixodes scapularis</name>
    <name type="common">Black-legged tick</name>
    <name type="synonym">Deer tick</name>
    <dbReference type="NCBI Taxonomy" id="6945"/>
    <lineage>
        <taxon>Eukaryota</taxon>
        <taxon>Metazoa</taxon>
        <taxon>Ecdysozoa</taxon>
        <taxon>Arthropoda</taxon>
        <taxon>Chelicerata</taxon>
        <taxon>Arachnida</taxon>
        <taxon>Acari</taxon>
        <taxon>Parasitiformes</taxon>
        <taxon>Ixodida</taxon>
        <taxon>Ixodoidea</taxon>
        <taxon>Ixodidae</taxon>
        <taxon>Ixodinae</taxon>
        <taxon>Ixodes</taxon>
    </lineage>
</organism>
<reference evidence="2" key="2">
    <citation type="submission" date="2020-05" db="UniProtKB">
        <authorList>
            <consortium name="EnsemblMetazoa"/>
        </authorList>
    </citation>
    <scope>IDENTIFICATION</scope>
    <source>
        <strain evidence="2">wikel</strain>
    </source>
</reference>
<dbReference type="InParanoid" id="B7QE83"/>
<dbReference type="EMBL" id="ABJB010838411">
    <property type="status" value="NOT_ANNOTATED_CDS"/>
    <property type="molecule type" value="Genomic_DNA"/>
</dbReference>
<dbReference type="PANTHER" id="PTHR33053:SF26">
    <property type="entry name" value="TRANSPOSASE DOMAIN-CONTAINING PROTEIN"/>
    <property type="match status" value="1"/>
</dbReference>
<evidence type="ECO:0000313" key="1">
    <source>
        <dbReference type="EMBL" id="EEC17155.1"/>
    </source>
</evidence>
<evidence type="ECO:0000313" key="2">
    <source>
        <dbReference type="EnsemblMetazoa" id="ISCW013031-PA"/>
    </source>
</evidence>
<proteinExistence type="predicted"/>
<dbReference type="OrthoDB" id="6437593at2759"/>
<protein>
    <recommendedName>
        <fullName evidence="4">Transposase domain-containing protein</fullName>
    </recommendedName>
</protein>
<feature type="non-terminal residue" evidence="1">
    <location>
        <position position="1"/>
    </location>
</feature>
<evidence type="ECO:0000313" key="3">
    <source>
        <dbReference type="Proteomes" id="UP000001555"/>
    </source>
</evidence>
<gene>
    <name evidence="1" type="ORF">IscW_ISCW013031</name>
</gene>
<keyword evidence="3" id="KW-1185">Reference proteome</keyword>
<name>B7QE83_IXOSC</name>
<dbReference type="VEuPathDB" id="VectorBase:ISCI013031"/>
<dbReference type="EMBL" id="DS919240">
    <property type="protein sequence ID" value="EEC17155.1"/>
    <property type="molecule type" value="Genomic_DNA"/>
</dbReference>
<accession>B7QE83</accession>
<dbReference type="VEuPathDB" id="VectorBase:ISCW013031"/>
<dbReference type="EnsemblMetazoa" id="ISCW013031-RA">
    <property type="protein sequence ID" value="ISCW013031-PA"/>
    <property type="gene ID" value="ISCW013031"/>
</dbReference>
<evidence type="ECO:0008006" key="4">
    <source>
        <dbReference type="Google" id="ProtNLM"/>
    </source>
</evidence>
<dbReference type="AlphaFoldDB" id="B7QE83"/>
<dbReference type="PaxDb" id="6945-B7QE83"/>
<dbReference type="PANTHER" id="PTHR33053">
    <property type="entry name" value="PROTEIN, PUTATIVE-RELATED"/>
    <property type="match status" value="1"/>
</dbReference>
<dbReference type="STRING" id="6945.B7QE83"/>
<dbReference type="VEuPathDB" id="VectorBase:ISCP_002202"/>
<reference evidence="1 3" key="1">
    <citation type="submission" date="2008-03" db="EMBL/GenBank/DDBJ databases">
        <title>Annotation of Ixodes scapularis.</title>
        <authorList>
            <consortium name="Ixodes scapularis Genome Project Consortium"/>
            <person name="Caler E."/>
            <person name="Hannick L.I."/>
            <person name="Bidwell S."/>
            <person name="Joardar V."/>
            <person name="Thiagarajan M."/>
            <person name="Amedeo P."/>
            <person name="Galinsky K.J."/>
            <person name="Schobel S."/>
            <person name="Inman J."/>
            <person name="Hostetler J."/>
            <person name="Miller J."/>
            <person name="Hammond M."/>
            <person name="Megy K."/>
            <person name="Lawson D."/>
            <person name="Kodira C."/>
            <person name="Sutton G."/>
            <person name="Meyer J."/>
            <person name="Hill C.A."/>
            <person name="Birren B."/>
            <person name="Nene V."/>
            <person name="Collins F."/>
            <person name="Alarcon-Chaidez F."/>
            <person name="Wikel S."/>
            <person name="Strausberg R."/>
        </authorList>
    </citation>
    <scope>NUCLEOTIDE SEQUENCE [LARGE SCALE GENOMIC DNA]</scope>
    <source>
        <strain evidence="3">Wikel</strain>
        <strain evidence="1">Wikel colony</strain>
    </source>
</reference>